<dbReference type="FunFam" id="3.30.565.10:FF:000017">
    <property type="entry name" value="PMS1 homolog 1, mismatch repair system component"/>
    <property type="match status" value="1"/>
</dbReference>
<dbReference type="GO" id="GO:0006298">
    <property type="term" value="P:mismatch repair"/>
    <property type="evidence" value="ECO:0007669"/>
    <property type="project" value="InterPro"/>
</dbReference>
<dbReference type="FunFam" id="3.30.230.10:FF:000030">
    <property type="entry name" value="PMS1 homolog 1, mismatch repair system component"/>
    <property type="match status" value="1"/>
</dbReference>
<evidence type="ECO:0000256" key="2">
    <source>
        <dbReference type="ARBA" id="ARBA00022763"/>
    </source>
</evidence>
<dbReference type="InterPro" id="IPR020568">
    <property type="entry name" value="Ribosomal_Su5_D2-typ_SF"/>
</dbReference>
<evidence type="ECO:0000256" key="1">
    <source>
        <dbReference type="ARBA" id="ARBA00006082"/>
    </source>
</evidence>
<dbReference type="InterPro" id="IPR014762">
    <property type="entry name" value="DNA_mismatch_repair_CS"/>
</dbReference>
<dbReference type="PANTHER" id="PTHR10073:SF54">
    <property type="entry name" value="PMS1 PROTEIN HOMOLOG 1"/>
    <property type="match status" value="1"/>
</dbReference>
<gene>
    <name evidence="5" type="ORF">CUNI_LOCUS9450</name>
</gene>
<dbReference type="CDD" id="cd16926">
    <property type="entry name" value="HATPase_MutL-MLH-PMS-like"/>
    <property type="match status" value="1"/>
</dbReference>
<proteinExistence type="inferred from homology"/>
<feature type="compositionally biased region" description="Basic and acidic residues" evidence="3">
    <location>
        <begin position="542"/>
        <end position="575"/>
    </location>
</feature>
<dbReference type="GO" id="GO:0030983">
    <property type="term" value="F:mismatched DNA binding"/>
    <property type="evidence" value="ECO:0007669"/>
    <property type="project" value="InterPro"/>
</dbReference>
<dbReference type="PANTHER" id="PTHR10073">
    <property type="entry name" value="DNA MISMATCH REPAIR PROTEIN MLH, PMS, MUTL"/>
    <property type="match status" value="1"/>
</dbReference>
<dbReference type="GO" id="GO:0005524">
    <property type="term" value="F:ATP binding"/>
    <property type="evidence" value="ECO:0007669"/>
    <property type="project" value="InterPro"/>
</dbReference>
<dbReference type="SUPFAM" id="SSF54211">
    <property type="entry name" value="Ribosomal protein S5 domain 2-like"/>
    <property type="match status" value="1"/>
</dbReference>
<keyword evidence="6" id="KW-1185">Reference proteome</keyword>
<keyword evidence="2" id="KW-0227">DNA damage</keyword>
<dbReference type="Proteomes" id="UP000678393">
    <property type="component" value="Unassembled WGS sequence"/>
</dbReference>
<dbReference type="Pfam" id="PF13589">
    <property type="entry name" value="HATPase_c_3"/>
    <property type="match status" value="1"/>
</dbReference>
<evidence type="ECO:0000313" key="5">
    <source>
        <dbReference type="EMBL" id="CAG5123892.1"/>
    </source>
</evidence>
<dbReference type="GO" id="GO:0140664">
    <property type="term" value="F:ATP-dependent DNA damage sensor activity"/>
    <property type="evidence" value="ECO:0007669"/>
    <property type="project" value="InterPro"/>
</dbReference>
<dbReference type="NCBIfam" id="TIGR00585">
    <property type="entry name" value="mutl"/>
    <property type="match status" value="1"/>
</dbReference>
<comment type="similarity">
    <text evidence="1">Belongs to the DNA mismatch repair MutL/HexB family.</text>
</comment>
<feature type="domain" description="DNA mismatch repair protein S5" evidence="4">
    <location>
        <begin position="215"/>
        <end position="342"/>
    </location>
</feature>
<evidence type="ECO:0000256" key="3">
    <source>
        <dbReference type="SAM" id="MobiDB-lite"/>
    </source>
</evidence>
<dbReference type="Pfam" id="PF01119">
    <property type="entry name" value="DNA_mis_repair"/>
    <property type="match status" value="1"/>
</dbReference>
<evidence type="ECO:0000259" key="4">
    <source>
        <dbReference type="SMART" id="SM01340"/>
    </source>
</evidence>
<dbReference type="OrthoDB" id="10263226at2759"/>
<accession>A0A8S3ZA40</accession>
<dbReference type="InterPro" id="IPR014721">
    <property type="entry name" value="Ribsml_uS5_D2-typ_fold_subgr"/>
</dbReference>
<dbReference type="CDD" id="cd00782">
    <property type="entry name" value="MutL_Trans"/>
    <property type="match status" value="1"/>
</dbReference>
<dbReference type="PROSITE" id="PS00058">
    <property type="entry name" value="DNA_MISMATCH_REPAIR_1"/>
    <property type="match status" value="1"/>
</dbReference>
<dbReference type="GO" id="GO:0016887">
    <property type="term" value="F:ATP hydrolysis activity"/>
    <property type="evidence" value="ECO:0007669"/>
    <property type="project" value="InterPro"/>
</dbReference>
<dbReference type="GO" id="GO:0032389">
    <property type="term" value="C:MutLalpha complex"/>
    <property type="evidence" value="ECO:0007669"/>
    <property type="project" value="TreeGrafter"/>
</dbReference>
<sequence length="914" mass="102054">MAGHSLVELPAQTIRLLGSGQVITSVYSVVKELVENSFDAGCTSIDIKLEGYGLEKIEICDNGHGIKIQDIPYVAKRHYTSKLVTAEDMQSLETYGFRGEALASLCSVSQVTIATKTAEDEVCHIYDVDSEGNIKGKKPSCLGTGTTVTARNLFFNLPVRKQFYYGSQRKKEDLKKIEDLLIVYGIIRPQMRISLRHDRDLVWQKIQTSDTKGAIQSALSRQVFSQLICVEKSMEEQQGSVCAYIPKPGSDVKLMSRSTADRTLIVVNERPVHIKELLKVLKQYYCNCHGCDTSRFPICYVHVKLPTADVDVNVDPNKTTVFLKHLIEVRTFLEELLLKIYGPLDNVPSWHYSEAVKITQEQNIEKSLSDAEPAAIVRKLLGKVADDKGRGHVTPNIDNSCANSTLQEKTVDKSKPLPSFILTFHNNENSSAKLNEMDIDSESLQHRKTDTSSTSNMFSKISVKNARISCEGNNSKDTAAVDVTLEHLNSCANSTELMCDSSVPESVNDCSSPLIPLKIRTVEKGIDISEESSVLDSSITRKLPDNHDTDQVIDPDVDKDHADNAEASAESKETVTGKAWSMGHSGKSANGGQLQPVRLLTSSPVDTPRKRPPPSDSQSSSRRPVKERKITVESGQKEHPVKNPDKKTLKQRLYQSENKLHCDVKDLRTALLKKEIKPDRIFFETPTVIGQAKLCDAWFCGQGDKLSLVNIYRLGEAVLYRNLKDKHRLKAKLLPSPMDLCCLHLDERLWQTLEQLARSCETRGTYFHISDERLVANGFDIRCHREPDGKLKAELVGMCDLIPAYRINDLSEVLEIISHNPQVTLGDARPIKVLYYLQGEVYRMLQGTLHKTSVTGIQEMICQLTDTPGSVCCIHQKPVFHELFDLSEFNGLQTVEVQQEVSGSSSQSVNTQDH</sequence>
<feature type="region of interest" description="Disordered" evidence="3">
    <location>
        <begin position="531"/>
        <end position="645"/>
    </location>
</feature>
<protein>
    <recommendedName>
        <fullName evidence="4">DNA mismatch repair protein S5 domain-containing protein</fullName>
    </recommendedName>
</protein>
<dbReference type="EMBL" id="CAJHNH020001646">
    <property type="protein sequence ID" value="CAG5123892.1"/>
    <property type="molecule type" value="Genomic_DNA"/>
</dbReference>
<dbReference type="AlphaFoldDB" id="A0A8S3ZA40"/>
<dbReference type="SMART" id="SM01340">
    <property type="entry name" value="DNA_mis_repair"/>
    <property type="match status" value="1"/>
</dbReference>
<organism evidence="5 6">
    <name type="scientific">Candidula unifasciata</name>
    <dbReference type="NCBI Taxonomy" id="100452"/>
    <lineage>
        <taxon>Eukaryota</taxon>
        <taxon>Metazoa</taxon>
        <taxon>Spiralia</taxon>
        <taxon>Lophotrochozoa</taxon>
        <taxon>Mollusca</taxon>
        <taxon>Gastropoda</taxon>
        <taxon>Heterobranchia</taxon>
        <taxon>Euthyneura</taxon>
        <taxon>Panpulmonata</taxon>
        <taxon>Eupulmonata</taxon>
        <taxon>Stylommatophora</taxon>
        <taxon>Helicina</taxon>
        <taxon>Helicoidea</taxon>
        <taxon>Geomitridae</taxon>
        <taxon>Candidula</taxon>
    </lineage>
</organism>
<feature type="compositionally biased region" description="Basic and acidic residues" evidence="3">
    <location>
        <begin position="627"/>
        <end position="645"/>
    </location>
</feature>
<dbReference type="InterPro" id="IPR036890">
    <property type="entry name" value="HATPase_C_sf"/>
</dbReference>
<feature type="compositionally biased region" description="Polar residues" evidence="3">
    <location>
        <begin position="531"/>
        <end position="540"/>
    </location>
</feature>
<dbReference type="Gene3D" id="3.30.230.10">
    <property type="match status" value="1"/>
</dbReference>
<comment type="caution">
    <text evidence="5">The sequence shown here is derived from an EMBL/GenBank/DDBJ whole genome shotgun (WGS) entry which is preliminary data.</text>
</comment>
<dbReference type="SUPFAM" id="SSF55874">
    <property type="entry name" value="ATPase domain of HSP90 chaperone/DNA topoisomerase II/histidine kinase"/>
    <property type="match status" value="1"/>
</dbReference>
<name>A0A8S3ZA40_9EUPU</name>
<dbReference type="Gene3D" id="3.30.565.10">
    <property type="entry name" value="Histidine kinase-like ATPase, C-terminal domain"/>
    <property type="match status" value="1"/>
</dbReference>
<reference evidence="5" key="1">
    <citation type="submission" date="2021-04" db="EMBL/GenBank/DDBJ databases">
        <authorList>
            <consortium name="Molecular Ecology Group"/>
        </authorList>
    </citation>
    <scope>NUCLEOTIDE SEQUENCE</scope>
</reference>
<dbReference type="InterPro" id="IPR013507">
    <property type="entry name" value="DNA_mismatch_S5_2-like"/>
</dbReference>
<dbReference type="InterPro" id="IPR038973">
    <property type="entry name" value="MutL/Mlh/Pms-like"/>
</dbReference>
<dbReference type="InterPro" id="IPR002099">
    <property type="entry name" value="MutL/Mlh/PMS"/>
</dbReference>
<evidence type="ECO:0000313" key="6">
    <source>
        <dbReference type="Proteomes" id="UP000678393"/>
    </source>
</evidence>